<dbReference type="Pfam" id="PF13847">
    <property type="entry name" value="Methyltransf_31"/>
    <property type="match status" value="1"/>
</dbReference>
<protein>
    <recommendedName>
        <fullName evidence="1">Methyltransferase domain-containing protein</fullName>
    </recommendedName>
</protein>
<evidence type="ECO:0000313" key="3">
    <source>
        <dbReference type="Proteomes" id="UP000244441"/>
    </source>
</evidence>
<dbReference type="KEGG" id="cate:C2869_15700"/>
<dbReference type="OrthoDB" id="9773188at2"/>
<dbReference type="RefSeq" id="WP_108603847.1">
    <property type="nucleotide sequence ID" value="NZ_CP026604.1"/>
</dbReference>
<keyword evidence="3" id="KW-1185">Reference proteome</keyword>
<reference evidence="2 3" key="1">
    <citation type="submission" date="2018-01" db="EMBL/GenBank/DDBJ databases">
        <title>Genome sequence of a Cantenovulum-like bacteria.</title>
        <authorList>
            <person name="Tan W.R."/>
            <person name="Lau N.-S."/>
            <person name="Go F."/>
            <person name="Amirul A.-A.A."/>
        </authorList>
    </citation>
    <scope>NUCLEOTIDE SEQUENCE [LARGE SCALE GENOMIC DNA]</scope>
    <source>
        <strain evidence="2 3">CCB-QB4</strain>
    </source>
</reference>
<dbReference type="AlphaFoldDB" id="A0A2S0VU92"/>
<dbReference type="Proteomes" id="UP000244441">
    <property type="component" value="Chromosome"/>
</dbReference>
<dbReference type="SUPFAM" id="SSF53335">
    <property type="entry name" value="S-adenosyl-L-methionine-dependent methyltransferases"/>
    <property type="match status" value="1"/>
</dbReference>
<gene>
    <name evidence="2" type="ORF">C2869_15700</name>
</gene>
<evidence type="ECO:0000313" key="2">
    <source>
        <dbReference type="EMBL" id="AWB67779.1"/>
    </source>
</evidence>
<evidence type="ECO:0000259" key="1">
    <source>
        <dbReference type="Pfam" id="PF13847"/>
    </source>
</evidence>
<dbReference type="CDD" id="cd02440">
    <property type="entry name" value="AdoMet_MTases"/>
    <property type="match status" value="1"/>
</dbReference>
<dbReference type="PANTHER" id="PTHR43591:SF110">
    <property type="entry name" value="RHODANESE DOMAIN-CONTAINING PROTEIN"/>
    <property type="match status" value="1"/>
</dbReference>
<proteinExistence type="predicted"/>
<dbReference type="EMBL" id="CP026604">
    <property type="protein sequence ID" value="AWB67779.1"/>
    <property type="molecule type" value="Genomic_DNA"/>
</dbReference>
<dbReference type="PANTHER" id="PTHR43591">
    <property type="entry name" value="METHYLTRANSFERASE"/>
    <property type="match status" value="1"/>
</dbReference>
<sequence>MSGSNAAYSSEYWSEHMVHNDKFESKKDALNSFYWRSDQYIDLLKFMPVNDCNNKVVLDYGCGPGYDLFGFSEFSDCKQLIGMDVSQPAMDLAKYNLDNCFGQRPEFYLIDEKNNQLPLSDSSVDYIHSSGVLHHCYDLDTILEEFHRVLKDDGEIAIMVYNYDSLYLHLHTAWMQPVLNNKFVGLPIEEQFRLNSDGGAPISKCYKPSDFKAICESKGFECEFVGCAMSIYELKLLKYRFAAIEDKNLDREHRQFLLGLTFDERNIPYYNSHAAGIDSCFKLKKVIK</sequence>
<dbReference type="InterPro" id="IPR029063">
    <property type="entry name" value="SAM-dependent_MTases_sf"/>
</dbReference>
<feature type="domain" description="Methyltransferase" evidence="1">
    <location>
        <begin position="54"/>
        <end position="162"/>
    </location>
</feature>
<dbReference type="Gene3D" id="3.40.50.150">
    <property type="entry name" value="Vaccinia Virus protein VP39"/>
    <property type="match status" value="1"/>
</dbReference>
<dbReference type="InterPro" id="IPR025714">
    <property type="entry name" value="Methyltranfer_dom"/>
</dbReference>
<organism evidence="2 3">
    <name type="scientific">Saccharobesus litoralis</name>
    <dbReference type="NCBI Taxonomy" id="2172099"/>
    <lineage>
        <taxon>Bacteria</taxon>
        <taxon>Pseudomonadati</taxon>
        <taxon>Pseudomonadota</taxon>
        <taxon>Gammaproteobacteria</taxon>
        <taxon>Alteromonadales</taxon>
        <taxon>Alteromonadaceae</taxon>
        <taxon>Saccharobesus</taxon>
    </lineage>
</organism>
<accession>A0A2S0VU92</accession>
<name>A0A2S0VU92_9ALTE</name>